<dbReference type="InterPro" id="IPR009617">
    <property type="entry name" value="Seipin"/>
</dbReference>
<keyword evidence="5 8" id="KW-1133">Transmembrane helix</keyword>
<dbReference type="CDD" id="cd23995">
    <property type="entry name" value="Seipin_BSCL2_like"/>
    <property type="match status" value="1"/>
</dbReference>
<comment type="subcellular location">
    <subcellularLocation>
        <location evidence="1">Endoplasmic reticulum membrane</location>
        <topology evidence="1">Multi-pass membrane protein</topology>
    </subcellularLocation>
</comment>
<keyword evidence="7 8" id="KW-0472">Membrane</keyword>
<evidence type="ECO:0000256" key="5">
    <source>
        <dbReference type="ARBA" id="ARBA00022989"/>
    </source>
</evidence>
<keyword evidence="9" id="KW-1185">Reference proteome</keyword>
<proteinExistence type="predicted"/>
<sequence>MQSATSLKYFVCFSRMLDRIKLEARQLSLVPGKAIRYVLLFFFVEVITLVYGVIIFFLLHHAFIPTVKLERNLDLVFDTKCNVQMEYSNVCSFPSANFSISEGGVSLLTPKYPYMLILEMWLPDSFQNRIAGMTIMTLELYGKDHVLVGRFKKPFSLPYRSNEVRTISNILFAPLYIIGKMKEEIPLEIEMASNYQFDTVQPILEVALF</sequence>
<dbReference type="GO" id="GO:0140042">
    <property type="term" value="P:lipid droplet formation"/>
    <property type="evidence" value="ECO:0007669"/>
    <property type="project" value="UniProtKB-ARBA"/>
</dbReference>
<dbReference type="GO" id="GO:0005789">
    <property type="term" value="C:endoplasmic reticulum membrane"/>
    <property type="evidence" value="ECO:0007669"/>
    <property type="project" value="UniProtKB-SubCell"/>
</dbReference>
<dbReference type="GO" id="GO:0006629">
    <property type="term" value="P:lipid metabolic process"/>
    <property type="evidence" value="ECO:0007669"/>
    <property type="project" value="UniProtKB-KW"/>
</dbReference>
<evidence type="ECO:0000313" key="10">
    <source>
        <dbReference type="WBParaSite" id="TREG1_65180.1"/>
    </source>
</evidence>
<evidence type="ECO:0000256" key="7">
    <source>
        <dbReference type="ARBA" id="ARBA00023136"/>
    </source>
</evidence>
<dbReference type="WBParaSite" id="TREG1_65180.1">
    <property type="protein sequence ID" value="TREG1_65180.1"/>
    <property type="gene ID" value="TREG1_65180"/>
</dbReference>
<evidence type="ECO:0000256" key="1">
    <source>
        <dbReference type="ARBA" id="ARBA00004477"/>
    </source>
</evidence>
<name>A0AA85K699_TRIRE</name>
<evidence type="ECO:0000256" key="4">
    <source>
        <dbReference type="ARBA" id="ARBA00022824"/>
    </source>
</evidence>
<dbReference type="AlphaFoldDB" id="A0AA85K699"/>
<evidence type="ECO:0000256" key="3">
    <source>
        <dbReference type="ARBA" id="ARBA00022692"/>
    </source>
</evidence>
<protein>
    <recommendedName>
        <fullName evidence="2">Seipin</fullName>
    </recommendedName>
</protein>
<reference evidence="10" key="2">
    <citation type="submission" date="2023-11" db="UniProtKB">
        <authorList>
            <consortium name="WormBaseParasite"/>
        </authorList>
    </citation>
    <scope>IDENTIFICATION</scope>
</reference>
<dbReference type="PANTHER" id="PTHR21212">
    <property type="entry name" value="BERNARDINELLI-SEIP CONGENITAL LIPODYSTROPHY 2 HOMOLOG BSCL2 PROTEIN"/>
    <property type="match status" value="1"/>
</dbReference>
<evidence type="ECO:0000256" key="8">
    <source>
        <dbReference type="SAM" id="Phobius"/>
    </source>
</evidence>
<evidence type="ECO:0000313" key="9">
    <source>
        <dbReference type="Proteomes" id="UP000050795"/>
    </source>
</evidence>
<keyword evidence="3 8" id="KW-0812">Transmembrane</keyword>
<organism evidence="9 10">
    <name type="scientific">Trichobilharzia regenti</name>
    <name type="common">Nasal bird schistosome</name>
    <dbReference type="NCBI Taxonomy" id="157069"/>
    <lineage>
        <taxon>Eukaryota</taxon>
        <taxon>Metazoa</taxon>
        <taxon>Spiralia</taxon>
        <taxon>Lophotrochozoa</taxon>
        <taxon>Platyhelminthes</taxon>
        <taxon>Trematoda</taxon>
        <taxon>Digenea</taxon>
        <taxon>Strigeidida</taxon>
        <taxon>Schistosomatoidea</taxon>
        <taxon>Schistosomatidae</taxon>
        <taxon>Trichobilharzia</taxon>
    </lineage>
</organism>
<evidence type="ECO:0000256" key="6">
    <source>
        <dbReference type="ARBA" id="ARBA00023098"/>
    </source>
</evidence>
<feature type="transmembrane region" description="Helical" evidence="8">
    <location>
        <begin position="37"/>
        <end position="59"/>
    </location>
</feature>
<dbReference type="Proteomes" id="UP000050795">
    <property type="component" value="Unassembled WGS sequence"/>
</dbReference>
<dbReference type="Pfam" id="PF06775">
    <property type="entry name" value="Seipin"/>
    <property type="match status" value="1"/>
</dbReference>
<keyword evidence="6" id="KW-0443">Lipid metabolism</keyword>
<dbReference type="PANTHER" id="PTHR21212:SF0">
    <property type="entry name" value="SEIPIN"/>
    <property type="match status" value="1"/>
</dbReference>
<keyword evidence="4" id="KW-0256">Endoplasmic reticulum</keyword>
<evidence type="ECO:0000256" key="2">
    <source>
        <dbReference type="ARBA" id="ARBA00022064"/>
    </source>
</evidence>
<accession>A0AA85K699</accession>
<reference evidence="9" key="1">
    <citation type="submission" date="2022-06" db="EMBL/GenBank/DDBJ databases">
        <authorList>
            <person name="Berger JAMES D."/>
            <person name="Berger JAMES D."/>
        </authorList>
    </citation>
    <scope>NUCLEOTIDE SEQUENCE [LARGE SCALE GENOMIC DNA]</scope>
</reference>